<dbReference type="RefSeq" id="WP_118771391.1">
    <property type="nucleotide sequence ID" value="NZ_JAJEPS010000018.1"/>
</dbReference>
<gene>
    <name evidence="1" type="ORF">LKD36_14320</name>
</gene>
<comment type="caution">
    <text evidence="1">The sequence shown here is derived from an EMBL/GenBank/DDBJ whole genome shotgun (WGS) entry which is preliminary data.</text>
</comment>
<accession>A0AAE3A7C9</accession>
<sequence>MTYEKIKEEIKDASLVLVGLGEELTGELSGFYKELAELLKNKDYFIVTLKDREGLEKAGLQKDQITAPVEEPDNQESWDQYLHWLSFTLNQKLCVLELGVGFAHPNLIRFPFEKTVYFNKKARYIRVSEKFPQLSAEIADRGETVKEDPVALFVK</sequence>
<dbReference type="AlphaFoldDB" id="A0AAE3A7C9"/>
<organism evidence="1 2">
    <name type="scientific">Hominiventricola filiformis</name>
    <dbReference type="NCBI Taxonomy" id="2885352"/>
    <lineage>
        <taxon>Bacteria</taxon>
        <taxon>Bacillati</taxon>
        <taxon>Bacillota</taxon>
        <taxon>Clostridia</taxon>
        <taxon>Lachnospirales</taxon>
        <taxon>Lachnospiraceae</taxon>
        <taxon>Hominiventricola</taxon>
    </lineage>
</organism>
<evidence type="ECO:0000313" key="2">
    <source>
        <dbReference type="Proteomes" id="UP001198220"/>
    </source>
</evidence>
<proteinExistence type="predicted"/>
<dbReference type="EMBL" id="JAJEPS010000018">
    <property type="protein sequence ID" value="MCC2127336.1"/>
    <property type="molecule type" value="Genomic_DNA"/>
</dbReference>
<reference evidence="1 2" key="1">
    <citation type="submission" date="2021-10" db="EMBL/GenBank/DDBJ databases">
        <title>Anaerobic single-cell dispensing facilitates the cultivation of human gut bacteria.</title>
        <authorList>
            <person name="Afrizal A."/>
        </authorList>
    </citation>
    <scope>NUCLEOTIDE SEQUENCE [LARGE SCALE GENOMIC DNA]</scope>
    <source>
        <strain evidence="1 2">CLA-AA-H276</strain>
    </source>
</reference>
<name>A0AAE3A7C9_9FIRM</name>
<evidence type="ECO:0000313" key="1">
    <source>
        <dbReference type="EMBL" id="MCC2127336.1"/>
    </source>
</evidence>
<protein>
    <submittedName>
        <fullName evidence="1">Uncharacterized protein</fullName>
    </submittedName>
</protein>
<dbReference type="Proteomes" id="UP001198220">
    <property type="component" value="Unassembled WGS sequence"/>
</dbReference>
<keyword evidence="2" id="KW-1185">Reference proteome</keyword>